<evidence type="ECO:0000313" key="3">
    <source>
        <dbReference type="Proteomes" id="UP000007076"/>
    </source>
</evidence>
<keyword evidence="3" id="KW-1185">Reference proteome</keyword>
<organism evidence="2 3">
    <name type="scientific">Kitasatospora setae (strain ATCC 33774 / DSM 43861 / JCM 3304 / KCC A-0304 / NBRC 14216 / KM-6054)</name>
    <name type="common">Streptomyces setae</name>
    <dbReference type="NCBI Taxonomy" id="452652"/>
    <lineage>
        <taxon>Bacteria</taxon>
        <taxon>Bacillati</taxon>
        <taxon>Actinomycetota</taxon>
        <taxon>Actinomycetes</taxon>
        <taxon>Kitasatosporales</taxon>
        <taxon>Streptomycetaceae</taxon>
        <taxon>Kitasatospora</taxon>
    </lineage>
</organism>
<dbReference type="SMART" id="SM00530">
    <property type="entry name" value="HTH_XRE"/>
    <property type="match status" value="1"/>
</dbReference>
<dbReference type="STRING" id="452652.KSE_47120"/>
<dbReference type="Proteomes" id="UP000007076">
    <property type="component" value="Chromosome"/>
</dbReference>
<dbReference type="eggNOG" id="COG0457">
    <property type="taxonomic scope" value="Bacteria"/>
</dbReference>
<dbReference type="PATRIC" id="fig|452652.3.peg.4700"/>
<dbReference type="eggNOG" id="COG1476">
    <property type="taxonomic scope" value="Bacteria"/>
</dbReference>
<dbReference type="AlphaFoldDB" id="E4NG62"/>
<dbReference type="PROSITE" id="PS50943">
    <property type="entry name" value="HTH_CROC1"/>
    <property type="match status" value="1"/>
</dbReference>
<feature type="domain" description="HTH cro/C1-type" evidence="1">
    <location>
        <begin position="2"/>
        <end position="49"/>
    </location>
</feature>
<dbReference type="Gene3D" id="1.10.260.40">
    <property type="entry name" value="lambda repressor-like DNA-binding domains"/>
    <property type="match status" value="1"/>
</dbReference>
<dbReference type="InterPro" id="IPR011990">
    <property type="entry name" value="TPR-like_helical_dom_sf"/>
</dbReference>
<accession>E4NG62</accession>
<evidence type="ECO:0000313" key="2">
    <source>
        <dbReference type="EMBL" id="BAJ30492.1"/>
    </source>
</evidence>
<sequence>MRHMTQSQLAQDAGVSTSYIGAIEQGARTPGDGVVAALARAMGMRVPDLLGQPRTDELRRDQLAALVQPIREALDLYDLGADPDVAPRDQAALAADTDRLCALIRASDLRAAAAELPGLIVETTTAAHTHQTRRLWQALAMQYRTAYDVASKTGYPDLASIALDRMGWAAERASDAAVAGLRMYNRAMLYLRSGQARTGIRIAALARATVEQADPGLDRRAVTGQLYLASAVLSAGAGQRDDVEEYLAAADRYAAATGETTTLWMSFGPTNAAAHRASCYVDQGMYREALEVARRIEIPATWATSRAAHHHAEMARAHLWLGRPEEAFARLQTARQLAPQQIRHSAKVKDAATGIVRAHRRPPEQVVQFAQWAGI</sequence>
<dbReference type="Gene3D" id="1.25.40.10">
    <property type="entry name" value="Tetratricopeptide repeat domain"/>
    <property type="match status" value="1"/>
</dbReference>
<dbReference type="EMBL" id="AP010968">
    <property type="protein sequence ID" value="BAJ30492.1"/>
    <property type="molecule type" value="Genomic_DNA"/>
</dbReference>
<dbReference type="KEGG" id="ksk:KSE_47120"/>
<proteinExistence type="predicted"/>
<dbReference type="Pfam" id="PF01381">
    <property type="entry name" value="HTH_3"/>
    <property type="match status" value="1"/>
</dbReference>
<dbReference type="InterPro" id="IPR001387">
    <property type="entry name" value="Cro/C1-type_HTH"/>
</dbReference>
<gene>
    <name evidence="2" type="ordered locus">KSE_47120</name>
</gene>
<dbReference type="SUPFAM" id="SSF47413">
    <property type="entry name" value="lambda repressor-like DNA-binding domains"/>
    <property type="match status" value="1"/>
</dbReference>
<name>E4NG62_KITSK</name>
<protein>
    <submittedName>
        <fullName evidence="2">Putative transcriptional regulator</fullName>
    </submittedName>
</protein>
<reference evidence="2 3" key="1">
    <citation type="journal article" date="2010" name="DNA Res.">
        <title>Genome sequence of Kitasatospora setae NBRC 14216T: an evolutionary snapshot of the family Streptomycetaceae.</title>
        <authorList>
            <person name="Ichikawa N."/>
            <person name="Oguchi A."/>
            <person name="Ikeda H."/>
            <person name="Ishikawa J."/>
            <person name="Kitani S."/>
            <person name="Watanabe Y."/>
            <person name="Nakamura S."/>
            <person name="Katano Y."/>
            <person name="Kishi E."/>
            <person name="Sasagawa M."/>
            <person name="Ankai A."/>
            <person name="Fukui S."/>
            <person name="Hashimoto Y."/>
            <person name="Kamata S."/>
            <person name="Otoguro M."/>
            <person name="Tanikawa S."/>
            <person name="Nihira T."/>
            <person name="Horinouchi S."/>
            <person name="Ohnishi Y."/>
            <person name="Hayakawa M."/>
            <person name="Kuzuyama T."/>
            <person name="Arisawa A."/>
            <person name="Nomoto F."/>
            <person name="Miura H."/>
            <person name="Takahashi Y."/>
            <person name="Fujita N."/>
        </authorList>
    </citation>
    <scope>NUCLEOTIDE SEQUENCE [LARGE SCALE GENOMIC DNA]</scope>
    <source>
        <strain evidence="3">ATCC 33774 / DSM 43861 / JCM 3304 / KCC A-0304 / NBRC 14216 / KM-6054</strain>
    </source>
</reference>
<evidence type="ECO:0000259" key="1">
    <source>
        <dbReference type="PROSITE" id="PS50943"/>
    </source>
</evidence>
<dbReference type="CDD" id="cd00093">
    <property type="entry name" value="HTH_XRE"/>
    <property type="match status" value="1"/>
</dbReference>
<dbReference type="InterPro" id="IPR010982">
    <property type="entry name" value="Lambda_DNA-bd_dom_sf"/>
</dbReference>
<dbReference type="SUPFAM" id="SSF48452">
    <property type="entry name" value="TPR-like"/>
    <property type="match status" value="1"/>
</dbReference>
<dbReference type="HOGENOM" id="CLU_033540_2_0_11"/>
<dbReference type="GO" id="GO:0003677">
    <property type="term" value="F:DNA binding"/>
    <property type="evidence" value="ECO:0007669"/>
    <property type="project" value="InterPro"/>
</dbReference>